<sequence length="472" mass="53879">MEKSSDNIHSAITRKKNTEKLLKVKKKIKLFLRHEQSGLSNKIKNLKSYKKNDPTPSKTRASVNKENLHKKDSISFFNISSSKLKITRQNTSKKKIEKPKISKNHYPRGHSLCDTTKKPKTKVFQKNLNPNISQNNIKSIDQNNKTTPRSTHPSPQYSHRTPDNIKFFQMQNLAIMTEKKSKIPEVGYYCKRFSLFDRNKGIESGLQNQTFAIMSDYTEDHCENPFNLVDEDIKFKKNDGISAITRTLKLESSSQSPSYNSPDKPRKIDKVLKKSPEAQSAHILGRSPDKVYESPKSSICSPNSIKKTNDPEAKTTDTFLQNSEDIYDNTPPRIDMKNVFSKESFSSPTRIIQVYNSPETRDCEKTPESVGKKYKETEPKAPRKPFNDYDSPGSFVFSISSNTSDEKIMEFCDGGTKECQGFEGCAKKKPFSLEYKDEEIQTDLPEIITDNNILEGLKIIGKLSEIMNLKNN</sequence>
<name>A0A1R2C327_9CILI</name>
<feature type="region of interest" description="Disordered" evidence="1">
    <location>
        <begin position="274"/>
        <end position="312"/>
    </location>
</feature>
<comment type="caution">
    <text evidence="2">The sequence shown here is derived from an EMBL/GenBank/DDBJ whole genome shotgun (WGS) entry which is preliminary data.</text>
</comment>
<feature type="compositionally biased region" description="Polar residues" evidence="1">
    <location>
        <begin position="295"/>
        <end position="306"/>
    </location>
</feature>
<feature type="compositionally biased region" description="Basic residues" evidence="1">
    <location>
        <begin position="91"/>
        <end position="108"/>
    </location>
</feature>
<dbReference type="EMBL" id="MPUH01000307">
    <property type="protein sequence ID" value="OMJ83335.1"/>
    <property type="molecule type" value="Genomic_DNA"/>
</dbReference>
<proteinExistence type="predicted"/>
<accession>A0A1R2C327</accession>
<organism evidence="2 3">
    <name type="scientific">Stentor coeruleus</name>
    <dbReference type="NCBI Taxonomy" id="5963"/>
    <lineage>
        <taxon>Eukaryota</taxon>
        <taxon>Sar</taxon>
        <taxon>Alveolata</taxon>
        <taxon>Ciliophora</taxon>
        <taxon>Postciliodesmatophora</taxon>
        <taxon>Heterotrichea</taxon>
        <taxon>Heterotrichida</taxon>
        <taxon>Stentoridae</taxon>
        <taxon>Stentor</taxon>
    </lineage>
</organism>
<gene>
    <name evidence="2" type="ORF">SteCoe_15734</name>
</gene>
<dbReference type="AlphaFoldDB" id="A0A1R2C327"/>
<evidence type="ECO:0000313" key="3">
    <source>
        <dbReference type="Proteomes" id="UP000187209"/>
    </source>
</evidence>
<evidence type="ECO:0000313" key="2">
    <source>
        <dbReference type="EMBL" id="OMJ83335.1"/>
    </source>
</evidence>
<protein>
    <submittedName>
        <fullName evidence="2">Uncharacterized protein</fullName>
    </submittedName>
</protein>
<dbReference type="Proteomes" id="UP000187209">
    <property type="component" value="Unassembled WGS sequence"/>
</dbReference>
<reference evidence="2 3" key="1">
    <citation type="submission" date="2016-11" db="EMBL/GenBank/DDBJ databases">
        <title>The macronuclear genome of Stentor coeruleus: a giant cell with tiny introns.</title>
        <authorList>
            <person name="Slabodnick M."/>
            <person name="Ruby J.G."/>
            <person name="Reiff S.B."/>
            <person name="Swart E.C."/>
            <person name="Gosai S."/>
            <person name="Prabakaran S."/>
            <person name="Witkowska E."/>
            <person name="Larue G.E."/>
            <person name="Fisher S."/>
            <person name="Freeman R.M."/>
            <person name="Gunawardena J."/>
            <person name="Chu W."/>
            <person name="Stover N.A."/>
            <person name="Gregory B.D."/>
            <person name="Nowacki M."/>
            <person name="Derisi J."/>
            <person name="Roy S.W."/>
            <person name="Marshall W.F."/>
            <person name="Sood P."/>
        </authorList>
    </citation>
    <scope>NUCLEOTIDE SEQUENCE [LARGE SCALE GENOMIC DNA]</scope>
    <source>
        <strain evidence="2">WM001</strain>
    </source>
</reference>
<keyword evidence="3" id="KW-1185">Reference proteome</keyword>
<feature type="region of interest" description="Disordered" evidence="1">
    <location>
        <begin position="87"/>
        <end position="162"/>
    </location>
</feature>
<feature type="region of interest" description="Disordered" evidence="1">
    <location>
        <begin position="360"/>
        <end position="387"/>
    </location>
</feature>
<feature type="compositionally biased region" description="Polar residues" evidence="1">
    <location>
        <begin position="124"/>
        <end position="159"/>
    </location>
</feature>
<evidence type="ECO:0000256" key="1">
    <source>
        <dbReference type="SAM" id="MobiDB-lite"/>
    </source>
</evidence>